<dbReference type="GO" id="GO:0042597">
    <property type="term" value="C:periplasmic space"/>
    <property type="evidence" value="ECO:0007669"/>
    <property type="project" value="UniProtKB-SubCell"/>
</dbReference>
<evidence type="ECO:0000256" key="2">
    <source>
        <dbReference type="ARBA" id="ARBA00022466"/>
    </source>
</evidence>
<comment type="subcellular location">
    <subcellularLocation>
        <location evidence="1">Cell envelope</location>
    </subcellularLocation>
    <subcellularLocation>
        <location evidence="4">Periplasm</location>
    </subcellularLocation>
</comment>
<reference evidence="7 8" key="1">
    <citation type="journal article" date="2019" name="Front. Microbiol.">
        <title>Genomes of Neutrophilic Sulfur-Oxidizing Chemolithoautotrophs Representing 9 Proteobacterial Species From 8 Genera.</title>
        <authorList>
            <person name="Watanabe T."/>
            <person name="Kojima H."/>
            <person name="Umezawa K."/>
            <person name="Hori C."/>
            <person name="Takasuka T.E."/>
            <person name="Kato Y."/>
            <person name="Fukui M."/>
        </authorList>
    </citation>
    <scope>NUCLEOTIDE SEQUENCE [LARGE SCALE GENOMIC DNA]</scope>
    <source>
        <strain evidence="7 8">TTN</strain>
    </source>
</reference>
<dbReference type="Gene3D" id="3.30.70.100">
    <property type="match status" value="1"/>
</dbReference>
<dbReference type="RefSeq" id="WP_124703357.1">
    <property type="nucleotide sequence ID" value="NZ_BGOW01000002.1"/>
</dbReference>
<evidence type="ECO:0000256" key="3">
    <source>
        <dbReference type="ARBA" id="ARBA00022914"/>
    </source>
</evidence>
<evidence type="ECO:0000256" key="1">
    <source>
        <dbReference type="ARBA" id="ARBA00004196"/>
    </source>
</evidence>
<keyword evidence="8" id="KW-1185">Reference proteome</keyword>
<feature type="chain" id="PRO_5019044135" description="Periplasmic mercury ion-binding protein" evidence="5">
    <location>
        <begin position="25"/>
        <end position="100"/>
    </location>
</feature>
<dbReference type="GO" id="GO:0015097">
    <property type="term" value="F:mercury ion transmembrane transporter activity"/>
    <property type="evidence" value="ECO:0007669"/>
    <property type="project" value="UniProtKB-UniRule"/>
</dbReference>
<name>A0A401JA54_9PROT</name>
<keyword evidence="3 4" id="KW-0476">Mercury</keyword>
<accession>A0A401JA54</accession>
<evidence type="ECO:0000313" key="8">
    <source>
        <dbReference type="Proteomes" id="UP000286806"/>
    </source>
</evidence>
<evidence type="ECO:0000313" key="7">
    <source>
        <dbReference type="EMBL" id="GBL44507.1"/>
    </source>
</evidence>
<keyword evidence="2 4" id="KW-0475">Mercuric resistance</keyword>
<feature type="signal peptide" evidence="5">
    <location>
        <begin position="1"/>
        <end position="24"/>
    </location>
</feature>
<dbReference type="SUPFAM" id="SSF55008">
    <property type="entry name" value="HMA, heavy metal-associated domain"/>
    <property type="match status" value="1"/>
</dbReference>
<sequence length="100" mass="10489">MNARHLLCAAIFAVSGLSITPAFAAQKTVTLDIPGMDCEICPITVRTALKKLPGVVSATATPETKEEVVVYDDAKTNIKQIINATTQAGYPSTVKGAKAK</sequence>
<feature type="domain" description="HMA" evidence="6">
    <location>
        <begin position="27"/>
        <end position="93"/>
    </location>
</feature>
<dbReference type="InterPro" id="IPR036163">
    <property type="entry name" value="HMA_dom_sf"/>
</dbReference>
<dbReference type="EMBL" id="BGOW01000002">
    <property type="protein sequence ID" value="GBL44507.1"/>
    <property type="molecule type" value="Genomic_DNA"/>
</dbReference>
<comment type="function">
    <text evidence="4">Involved in mercury resistance. Acts as a mercury scavenger that specifically binds to a mercuric ion in the periplasm and probably passes it to the cytoplasmic mercuric reductase MerA via the mercuric transport protein MerT.</text>
</comment>
<dbReference type="AlphaFoldDB" id="A0A401JA54"/>
<gene>
    <name evidence="4" type="primary">merP</name>
    <name evidence="7" type="ORF">SFMTTN_0304</name>
</gene>
<dbReference type="Pfam" id="PF00403">
    <property type="entry name" value="HMA"/>
    <property type="match status" value="1"/>
</dbReference>
<keyword evidence="4" id="KW-0574">Periplasm</keyword>
<evidence type="ECO:0000256" key="4">
    <source>
        <dbReference type="RuleBase" id="RU361212"/>
    </source>
</evidence>
<dbReference type="PROSITE" id="PS50846">
    <property type="entry name" value="HMA_2"/>
    <property type="match status" value="1"/>
</dbReference>
<comment type="caution">
    <text evidence="7">The sequence shown here is derived from an EMBL/GenBank/DDBJ whole genome shotgun (WGS) entry which is preliminary data.</text>
</comment>
<dbReference type="InterPro" id="IPR011795">
    <property type="entry name" value="MerP"/>
</dbReference>
<dbReference type="GO" id="GO:0045340">
    <property type="term" value="F:mercury ion binding"/>
    <property type="evidence" value="ECO:0007669"/>
    <property type="project" value="UniProtKB-UniRule"/>
</dbReference>
<dbReference type="PRINTS" id="PR00946">
    <property type="entry name" value="HGSCAVENGER"/>
</dbReference>
<dbReference type="OrthoDB" id="7205933at2"/>
<dbReference type="InterPro" id="IPR001802">
    <property type="entry name" value="MerP/CopZ"/>
</dbReference>
<dbReference type="CDD" id="cd00371">
    <property type="entry name" value="HMA"/>
    <property type="match status" value="1"/>
</dbReference>
<dbReference type="Proteomes" id="UP000286806">
    <property type="component" value="Unassembled WGS sequence"/>
</dbReference>
<protein>
    <recommendedName>
        <fullName evidence="4">Periplasmic mercury ion-binding protein</fullName>
    </recommendedName>
</protein>
<dbReference type="GO" id="GO:0030313">
    <property type="term" value="C:cell envelope"/>
    <property type="evidence" value="ECO:0007669"/>
    <property type="project" value="UniProtKB-SubCell"/>
</dbReference>
<dbReference type="InterPro" id="IPR006121">
    <property type="entry name" value="HMA_dom"/>
</dbReference>
<organism evidence="7 8">
    <name type="scientific">Sulfuriferula multivorans</name>
    <dbReference type="NCBI Taxonomy" id="1559896"/>
    <lineage>
        <taxon>Bacteria</taxon>
        <taxon>Pseudomonadati</taxon>
        <taxon>Pseudomonadota</taxon>
        <taxon>Betaproteobacteria</taxon>
        <taxon>Nitrosomonadales</taxon>
        <taxon>Sulfuricellaceae</taxon>
        <taxon>Sulfuriferula</taxon>
    </lineage>
</organism>
<keyword evidence="4" id="KW-0479">Metal-binding</keyword>
<evidence type="ECO:0000256" key="5">
    <source>
        <dbReference type="SAM" id="SignalP"/>
    </source>
</evidence>
<evidence type="ECO:0000259" key="6">
    <source>
        <dbReference type="PROSITE" id="PS50846"/>
    </source>
</evidence>
<dbReference type="NCBIfam" id="TIGR02052">
    <property type="entry name" value="MerP"/>
    <property type="match status" value="1"/>
</dbReference>
<keyword evidence="5" id="KW-0732">Signal</keyword>
<proteinExistence type="predicted"/>